<gene>
    <name evidence="1" type="ORF">AOQ84DRAFT_382907</name>
</gene>
<dbReference type="Proteomes" id="UP000250140">
    <property type="component" value="Unassembled WGS sequence"/>
</dbReference>
<dbReference type="EMBL" id="KV750984">
    <property type="protein sequence ID" value="OCL02215.1"/>
    <property type="molecule type" value="Genomic_DNA"/>
</dbReference>
<accession>A0A8E2EP25</accession>
<keyword evidence="2" id="KW-1185">Reference proteome</keyword>
<evidence type="ECO:0000313" key="1">
    <source>
        <dbReference type="EMBL" id="OCL02215.1"/>
    </source>
</evidence>
<evidence type="ECO:0000313" key="2">
    <source>
        <dbReference type="Proteomes" id="UP000250140"/>
    </source>
</evidence>
<dbReference type="AlphaFoldDB" id="A0A8E2EP25"/>
<sequence length="82" mass="9341">MERGSNAVMLKAPGKVQLRERVDCWIQATSLIDLFPENWIPFPKPDPVFKIAPFLQWLIGLYPKTGIRIWSPESDSVFGIAI</sequence>
<name>A0A8E2EP25_9PEZI</name>
<proteinExistence type="predicted"/>
<protein>
    <submittedName>
        <fullName evidence="1">Uncharacterized protein</fullName>
    </submittedName>
</protein>
<organism evidence="1 2">
    <name type="scientific">Glonium stellatum</name>
    <dbReference type="NCBI Taxonomy" id="574774"/>
    <lineage>
        <taxon>Eukaryota</taxon>
        <taxon>Fungi</taxon>
        <taxon>Dikarya</taxon>
        <taxon>Ascomycota</taxon>
        <taxon>Pezizomycotina</taxon>
        <taxon>Dothideomycetes</taxon>
        <taxon>Pleosporomycetidae</taxon>
        <taxon>Gloniales</taxon>
        <taxon>Gloniaceae</taxon>
        <taxon>Glonium</taxon>
    </lineage>
</organism>
<reference evidence="1 2" key="1">
    <citation type="journal article" date="2016" name="Nat. Commun.">
        <title>Ectomycorrhizal ecology is imprinted in the genome of the dominant symbiotic fungus Cenococcum geophilum.</title>
        <authorList>
            <consortium name="DOE Joint Genome Institute"/>
            <person name="Peter M."/>
            <person name="Kohler A."/>
            <person name="Ohm R.A."/>
            <person name="Kuo A."/>
            <person name="Krutzmann J."/>
            <person name="Morin E."/>
            <person name="Arend M."/>
            <person name="Barry K.W."/>
            <person name="Binder M."/>
            <person name="Choi C."/>
            <person name="Clum A."/>
            <person name="Copeland A."/>
            <person name="Grisel N."/>
            <person name="Haridas S."/>
            <person name="Kipfer T."/>
            <person name="LaButti K."/>
            <person name="Lindquist E."/>
            <person name="Lipzen A."/>
            <person name="Maire R."/>
            <person name="Meier B."/>
            <person name="Mihaltcheva S."/>
            <person name="Molinier V."/>
            <person name="Murat C."/>
            <person name="Poggeler S."/>
            <person name="Quandt C.A."/>
            <person name="Sperisen C."/>
            <person name="Tritt A."/>
            <person name="Tisserant E."/>
            <person name="Crous P.W."/>
            <person name="Henrissat B."/>
            <person name="Nehls U."/>
            <person name="Egli S."/>
            <person name="Spatafora J.W."/>
            <person name="Grigoriev I.V."/>
            <person name="Martin F.M."/>
        </authorList>
    </citation>
    <scope>NUCLEOTIDE SEQUENCE [LARGE SCALE GENOMIC DNA]</scope>
    <source>
        <strain evidence="1 2">CBS 207.34</strain>
    </source>
</reference>